<keyword evidence="4" id="KW-1185">Reference proteome</keyword>
<evidence type="ECO:0000256" key="1">
    <source>
        <dbReference type="SAM" id="Coils"/>
    </source>
</evidence>
<evidence type="ECO:0000313" key="4">
    <source>
        <dbReference type="Proteomes" id="UP000076863"/>
    </source>
</evidence>
<feature type="region of interest" description="Disordered" evidence="2">
    <location>
        <begin position="334"/>
        <end position="406"/>
    </location>
</feature>
<comment type="caution">
    <text evidence="3">The sequence shown here is derived from an EMBL/GenBank/DDBJ whole genome shotgun (WGS) entry which is preliminary data.</text>
</comment>
<dbReference type="Proteomes" id="UP000076863">
    <property type="component" value="Unassembled WGS sequence"/>
</dbReference>
<name>A0A167BAW3_9HYPO</name>
<feature type="compositionally biased region" description="Basic and acidic residues" evidence="2">
    <location>
        <begin position="387"/>
        <end position="406"/>
    </location>
</feature>
<organism evidence="3 4">
    <name type="scientific">Beauveria brongniartii RCEF 3172</name>
    <dbReference type="NCBI Taxonomy" id="1081107"/>
    <lineage>
        <taxon>Eukaryota</taxon>
        <taxon>Fungi</taxon>
        <taxon>Dikarya</taxon>
        <taxon>Ascomycota</taxon>
        <taxon>Pezizomycotina</taxon>
        <taxon>Sordariomycetes</taxon>
        <taxon>Hypocreomycetidae</taxon>
        <taxon>Hypocreales</taxon>
        <taxon>Cordycipitaceae</taxon>
        <taxon>Beauveria</taxon>
        <taxon>Beauveria brongniartii</taxon>
    </lineage>
</organism>
<dbReference type="EMBL" id="AZHA01000021">
    <property type="protein sequence ID" value="OAA39836.1"/>
    <property type="molecule type" value="Genomic_DNA"/>
</dbReference>
<dbReference type="OrthoDB" id="5419928at2759"/>
<reference evidence="3 4" key="1">
    <citation type="journal article" date="2016" name="Genome Biol. Evol.">
        <title>Divergent and convergent evolution of fungal pathogenicity.</title>
        <authorList>
            <person name="Shang Y."/>
            <person name="Xiao G."/>
            <person name="Zheng P."/>
            <person name="Cen K."/>
            <person name="Zhan S."/>
            <person name="Wang C."/>
        </authorList>
    </citation>
    <scope>NUCLEOTIDE SEQUENCE [LARGE SCALE GENOMIC DNA]</scope>
    <source>
        <strain evidence="3 4">RCEF 3172</strain>
    </source>
</reference>
<dbReference type="AlphaFoldDB" id="A0A167BAW3"/>
<evidence type="ECO:0000313" key="3">
    <source>
        <dbReference type="EMBL" id="OAA39836.1"/>
    </source>
</evidence>
<evidence type="ECO:0000256" key="2">
    <source>
        <dbReference type="SAM" id="MobiDB-lite"/>
    </source>
</evidence>
<protein>
    <recommendedName>
        <fullName evidence="5">Ankyrin 2,3/unc44</fullName>
    </recommendedName>
</protein>
<sequence length="406" mass="47575">MLELVAKDPEQHRHLLQPYWRRPGVNYRPLYQLDWEVFHRQLRQHKAFRTWQLDNRGIIEEPDFNAYVEQQKAYLRKHWRGRGIAEIEANPESLKGPNTEWERLQSKRARERRPFREQGCSSFAEYHAALQRRLAAHGVSEKTALLADPRKQDALAEWHEYLGFECWWHDGYTRAYNGHLKRYDENCKFIWKFIRRHECEFVTSDHTPEFIEHWMSENIWAQKRSALWERGIAREKIEEAQSKVEKARQHIGMEPVDGGHEGITPHALDDALKRLAKAEKGFKELDRLDNAIAQVEKLGDRCSAAKGYVDSKPALIQWVIDQIPLIKAEMKVKAQGSATSGSRKKRTRQDGEDASALRRPKLQKLAELEEMAESEATATLVSEEMVEPEKMVEPKQTVEREQTVEH</sequence>
<feature type="coiled-coil region" evidence="1">
    <location>
        <begin position="230"/>
        <end position="288"/>
    </location>
</feature>
<gene>
    <name evidence="3" type="ORF">BBO_06362</name>
</gene>
<keyword evidence="1" id="KW-0175">Coiled coil</keyword>
<proteinExistence type="predicted"/>
<evidence type="ECO:0008006" key="5">
    <source>
        <dbReference type="Google" id="ProtNLM"/>
    </source>
</evidence>
<accession>A0A167BAW3</accession>